<dbReference type="GeneID" id="39978649"/>
<evidence type="ECO:0008006" key="4">
    <source>
        <dbReference type="Google" id="ProtNLM"/>
    </source>
</evidence>
<dbReference type="EMBL" id="LRBP01000001">
    <property type="protein sequence ID" value="OII75337.1"/>
    <property type="molecule type" value="Genomic_DNA"/>
</dbReference>
<dbReference type="RefSeq" id="XP_028876344.1">
    <property type="nucleotide sequence ID" value="XM_029018870.1"/>
</dbReference>
<dbReference type="AlphaFoldDB" id="A0A1J4MM64"/>
<accession>A0A1J4MM64</accession>
<comment type="caution">
    <text evidence="2">The sequence shown here is derived from an EMBL/GenBank/DDBJ whole genome shotgun (WGS) entry which is preliminary data.</text>
</comment>
<dbReference type="OrthoDB" id="340883at2759"/>
<feature type="chain" id="PRO_5012113997" description="ER membrane protein complex subunit 10" evidence="1">
    <location>
        <begin position="21"/>
        <end position="202"/>
    </location>
</feature>
<feature type="signal peptide" evidence="1">
    <location>
        <begin position="1"/>
        <end position="20"/>
    </location>
</feature>
<proteinExistence type="predicted"/>
<gene>
    <name evidence="2" type="ORF">cubi_01858</name>
</gene>
<dbReference type="VEuPathDB" id="CryptoDB:cubi_01858"/>
<organism evidence="2 3">
    <name type="scientific">Cryptosporidium ubiquitum</name>
    <dbReference type="NCBI Taxonomy" id="857276"/>
    <lineage>
        <taxon>Eukaryota</taxon>
        <taxon>Sar</taxon>
        <taxon>Alveolata</taxon>
        <taxon>Apicomplexa</taxon>
        <taxon>Conoidasida</taxon>
        <taxon>Coccidia</taxon>
        <taxon>Eucoccidiorida</taxon>
        <taxon>Eimeriorina</taxon>
        <taxon>Cryptosporidiidae</taxon>
        <taxon>Cryptosporidium</taxon>
    </lineage>
</organism>
<evidence type="ECO:0000313" key="2">
    <source>
        <dbReference type="EMBL" id="OII75337.1"/>
    </source>
</evidence>
<keyword evidence="1" id="KW-0732">Signal</keyword>
<reference evidence="2 3" key="1">
    <citation type="submission" date="2016-10" db="EMBL/GenBank/DDBJ databases">
        <title>Reductive evolution of mitochondrial metabolism and differential evolution of invasion-related proteins in Cryptosporidium.</title>
        <authorList>
            <person name="Liu S."/>
            <person name="Roellig D.M."/>
            <person name="Guo Y."/>
            <person name="Li N."/>
            <person name="Frace M.A."/>
            <person name="Tang K."/>
            <person name="Zhang L."/>
            <person name="Feng Y."/>
            <person name="Xiao L."/>
        </authorList>
    </citation>
    <scope>NUCLEOTIDE SEQUENCE [LARGE SCALE GENOMIC DNA]</scope>
    <source>
        <strain evidence="2">39726</strain>
    </source>
</reference>
<name>A0A1J4MM64_9CRYT</name>
<sequence length="202" mass="23483">MYYYKIAAFVFSFLIHICLSVSDRYLEVYLQCNGSTVKEKLFINEHFGKDVPFFKKVSRCTSEIDHVKVIIPESNSIAISKLTSNIVLFIRMSNDKIIGINMVESENVEDSKYLFQRVKITNINAISDVNPEISVTKETESQKMTETQPSFLRKYWWLIAIGFISYSILTTDQRLIEPIEGNLVNEQINEVKTNRRIHKKKV</sequence>
<dbReference type="Proteomes" id="UP000186176">
    <property type="component" value="Unassembled WGS sequence"/>
</dbReference>
<evidence type="ECO:0000256" key="1">
    <source>
        <dbReference type="SAM" id="SignalP"/>
    </source>
</evidence>
<evidence type="ECO:0000313" key="3">
    <source>
        <dbReference type="Proteomes" id="UP000186176"/>
    </source>
</evidence>
<keyword evidence="3" id="KW-1185">Reference proteome</keyword>
<protein>
    <recommendedName>
        <fullName evidence="4">ER membrane protein complex subunit 10</fullName>
    </recommendedName>
</protein>